<evidence type="ECO:0000313" key="5">
    <source>
        <dbReference type="Proteomes" id="UP000245506"/>
    </source>
</evidence>
<dbReference type="Pfam" id="PF04014">
    <property type="entry name" value="MazE_antitoxin"/>
    <property type="match status" value="1"/>
</dbReference>
<dbReference type="InterPro" id="IPR007159">
    <property type="entry name" value="SpoVT-AbrB_dom"/>
</dbReference>
<evidence type="ECO:0000313" key="4">
    <source>
        <dbReference type="EMBL" id="PWQ97918.1"/>
    </source>
</evidence>
<dbReference type="AlphaFoldDB" id="A0A317CH97"/>
<evidence type="ECO:0000256" key="2">
    <source>
        <dbReference type="PROSITE-ProRule" id="PRU01076"/>
    </source>
</evidence>
<protein>
    <submittedName>
        <fullName evidence="4">AbrB/MazE/SpoVT family DNA-binding domain-containing protein</fullName>
    </submittedName>
</protein>
<proteinExistence type="inferred from homology"/>
<dbReference type="Gene3D" id="2.10.260.10">
    <property type="match status" value="1"/>
</dbReference>
<keyword evidence="5" id="KW-1185">Reference proteome</keyword>
<feature type="domain" description="SpoVT-AbrB" evidence="3">
    <location>
        <begin position="6"/>
        <end position="46"/>
    </location>
</feature>
<dbReference type="OrthoDB" id="5298361at2"/>
<sequence>MQAQTAKVFMNGRSQAIRLPKEFRFDTEEVYLIRQGDNIIISAKKPSWDDFFNQASAFDDDFLADREDDLPQERDFF</sequence>
<dbReference type="NCBIfam" id="NF040493">
    <property type="entry name" value="TA_anti_VapB"/>
    <property type="match status" value="1"/>
</dbReference>
<reference evidence="4 5" key="1">
    <citation type="submission" date="2018-05" db="EMBL/GenBank/DDBJ databases">
        <title>Leucothrix arctica sp. nov., isolated from Arctic seawater.</title>
        <authorList>
            <person name="Choi A."/>
            <person name="Baek K."/>
        </authorList>
    </citation>
    <scope>NUCLEOTIDE SEQUENCE [LARGE SCALE GENOMIC DNA]</scope>
    <source>
        <strain evidence="4 5">IMCC9719</strain>
    </source>
</reference>
<dbReference type="EMBL" id="QGKL01000016">
    <property type="protein sequence ID" value="PWQ97918.1"/>
    <property type="molecule type" value="Genomic_DNA"/>
</dbReference>
<dbReference type="PROSITE" id="PS51740">
    <property type="entry name" value="SPOVT_ABRB"/>
    <property type="match status" value="1"/>
</dbReference>
<accession>A0A317CH97</accession>
<dbReference type="SUPFAM" id="SSF89447">
    <property type="entry name" value="AbrB/MazE/MraZ-like"/>
    <property type="match status" value="1"/>
</dbReference>
<dbReference type="InterPro" id="IPR047976">
    <property type="entry name" value="Anti_VapB2-like"/>
</dbReference>
<dbReference type="InterPro" id="IPR051734">
    <property type="entry name" value="VapB_TA_antitoxins"/>
</dbReference>
<dbReference type="PANTHER" id="PTHR37550">
    <property type="entry name" value="ANTITOXIN VAPB1"/>
    <property type="match status" value="1"/>
</dbReference>
<dbReference type="Proteomes" id="UP000245506">
    <property type="component" value="Unassembled WGS sequence"/>
</dbReference>
<evidence type="ECO:0000259" key="3">
    <source>
        <dbReference type="PROSITE" id="PS51740"/>
    </source>
</evidence>
<dbReference type="PANTHER" id="PTHR37550:SF3">
    <property type="entry name" value="ANTITOXIN VAPB1"/>
    <property type="match status" value="1"/>
</dbReference>
<dbReference type="InterPro" id="IPR037914">
    <property type="entry name" value="SpoVT-AbrB_sf"/>
</dbReference>
<name>A0A317CH97_9GAMM</name>
<comment type="caution">
    <text evidence="4">The sequence shown here is derived from an EMBL/GenBank/DDBJ whole genome shotgun (WGS) entry which is preliminary data.</text>
</comment>
<dbReference type="GO" id="GO:0003677">
    <property type="term" value="F:DNA binding"/>
    <property type="evidence" value="ECO:0007669"/>
    <property type="project" value="UniProtKB-UniRule"/>
</dbReference>
<organism evidence="4 5">
    <name type="scientific">Leucothrix arctica</name>
    <dbReference type="NCBI Taxonomy" id="1481894"/>
    <lineage>
        <taxon>Bacteria</taxon>
        <taxon>Pseudomonadati</taxon>
        <taxon>Pseudomonadota</taxon>
        <taxon>Gammaproteobacteria</taxon>
        <taxon>Thiotrichales</taxon>
        <taxon>Thiotrichaceae</taxon>
        <taxon>Leucothrix</taxon>
    </lineage>
</organism>
<keyword evidence="2 4" id="KW-0238">DNA-binding</keyword>
<gene>
    <name evidence="4" type="ORF">DKT75_05490</name>
</gene>
<dbReference type="RefSeq" id="WP_109822424.1">
    <property type="nucleotide sequence ID" value="NZ_QGKL01000016.1"/>
</dbReference>
<dbReference type="SMART" id="SM00966">
    <property type="entry name" value="SpoVT_AbrB"/>
    <property type="match status" value="1"/>
</dbReference>
<evidence type="ECO:0000256" key="1">
    <source>
        <dbReference type="ARBA" id="ARBA00007924"/>
    </source>
</evidence>
<comment type="similarity">
    <text evidence="1">Belongs to the VapB family.</text>
</comment>